<dbReference type="InterPro" id="IPR010064">
    <property type="entry name" value="HK97-gp10_tail"/>
</dbReference>
<dbReference type="Pfam" id="PF04883">
    <property type="entry name" value="HK97-gp10_like"/>
    <property type="match status" value="1"/>
</dbReference>
<comment type="caution">
    <text evidence="1">The sequence shown here is derived from an EMBL/GenBank/DDBJ whole genome shotgun (WGS) entry which is preliminary data.</text>
</comment>
<dbReference type="EMBL" id="CAKJVE010000004">
    <property type="protein sequence ID" value="CAG9705553.1"/>
    <property type="molecule type" value="Genomic_DNA"/>
</dbReference>
<name>A0AA86MMC0_9CLOT</name>
<accession>A0AA86MMC0</accession>
<gene>
    <name evidence="1" type="ORF">CNEO_41935</name>
</gene>
<proteinExistence type="predicted"/>
<evidence type="ECO:0000313" key="1">
    <source>
        <dbReference type="EMBL" id="CAG9705553.1"/>
    </source>
</evidence>
<dbReference type="AlphaFoldDB" id="A0AA86MMC0"/>
<dbReference type="RefSeq" id="WP_210885942.1">
    <property type="nucleotide sequence ID" value="NZ_CAKJVE010000004.1"/>
</dbReference>
<evidence type="ECO:0000313" key="2">
    <source>
        <dbReference type="Proteomes" id="UP000789738"/>
    </source>
</evidence>
<dbReference type="Proteomes" id="UP000789738">
    <property type="component" value="Unassembled WGS sequence"/>
</dbReference>
<reference evidence="1" key="1">
    <citation type="submission" date="2021-10" db="EMBL/GenBank/DDBJ databases">
        <authorList>
            <person name="Mesa V."/>
        </authorList>
    </citation>
    <scope>NUCLEOTIDE SEQUENCE</scope>
    <source>
        <strain evidence="1">CC3_PB</strain>
    </source>
</reference>
<protein>
    <submittedName>
        <fullName evidence="1">Phage protein</fullName>
    </submittedName>
</protein>
<sequence>MGRWGKVDFSQFKDFQKKLQRLSQSDITNLCISLTKEISARLLRKTIKRTPVGEYKDGRVGGTLRRGWTVGEIKHIGNIYEIEIINPTEYAMYVEFGHRTRNHKGWVRGRFMLTLSEKEIENIAPKLIEQRLQEYLEWCFNDK</sequence>
<organism evidence="1 2">
    <name type="scientific">Clostridium neonatale</name>
    <dbReference type="NCBI Taxonomy" id="137838"/>
    <lineage>
        <taxon>Bacteria</taxon>
        <taxon>Bacillati</taxon>
        <taxon>Bacillota</taxon>
        <taxon>Clostridia</taxon>
        <taxon>Eubacteriales</taxon>
        <taxon>Clostridiaceae</taxon>
        <taxon>Clostridium</taxon>
    </lineage>
</organism>